<feature type="transmembrane region" description="Helical" evidence="1">
    <location>
        <begin position="91"/>
        <end position="116"/>
    </location>
</feature>
<keyword evidence="3" id="KW-1185">Reference proteome</keyword>
<protein>
    <submittedName>
        <fullName evidence="2">DUF2975 domain-containing protein</fullName>
    </submittedName>
</protein>
<keyword evidence="1" id="KW-0812">Transmembrane</keyword>
<comment type="caution">
    <text evidence="2">The sequence shown here is derived from an EMBL/GenBank/DDBJ whole genome shotgun (WGS) entry which is preliminary data.</text>
</comment>
<dbReference type="RefSeq" id="WP_154380393.1">
    <property type="nucleotide sequence ID" value="NZ_WKJJ01000022.1"/>
</dbReference>
<evidence type="ECO:0000313" key="3">
    <source>
        <dbReference type="Proteomes" id="UP000446768"/>
    </source>
</evidence>
<dbReference type="AlphaFoldDB" id="A0A7X2LUH2"/>
<name>A0A7X2LUH2_9BURK</name>
<accession>A0A7X2LUH2</accession>
<sequence length="175" mass="19236">MSIKTFRFFLLLFVLLQATYFGLSWFYPHAIPMPGFRMAFWPDGLTMEAAHALPSAQRWTGALASLPTLVLLVYASWRLDGLLRAFQARDLFAVAAIGHVRAFAGAALGALLLAILEQPLRGLLWRHVLGDHGAALQVGVSSEALLMMVACGLFYLFGGVLQEGRRLAEENEGFI</sequence>
<evidence type="ECO:0000256" key="1">
    <source>
        <dbReference type="SAM" id="Phobius"/>
    </source>
</evidence>
<keyword evidence="1" id="KW-0472">Membrane</keyword>
<keyword evidence="1" id="KW-1133">Transmembrane helix</keyword>
<organism evidence="2 3">
    <name type="scientific">Pseudoduganella rivuli</name>
    <dbReference type="NCBI Taxonomy" id="2666085"/>
    <lineage>
        <taxon>Bacteria</taxon>
        <taxon>Pseudomonadati</taxon>
        <taxon>Pseudomonadota</taxon>
        <taxon>Betaproteobacteria</taxon>
        <taxon>Burkholderiales</taxon>
        <taxon>Oxalobacteraceae</taxon>
        <taxon>Telluria group</taxon>
        <taxon>Pseudoduganella</taxon>
    </lineage>
</organism>
<feature type="transmembrane region" description="Helical" evidence="1">
    <location>
        <begin position="136"/>
        <end position="157"/>
    </location>
</feature>
<reference evidence="2 3" key="1">
    <citation type="submission" date="2019-11" db="EMBL/GenBank/DDBJ databases">
        <title>Novel species isolated from a subtropical stream in China.</title>
        <authorList>
            <person name="Lu H."/>
        </authorList>
    </citation>
    <scope>NUCLEOTIDE SEQUENCE [LARGE SCALE GENOMIC DNA]</scope>
    <source>
        <strain evidence="2 3">FT92W</strain>
    </source>
</reference>
<evidence type="ECO:0000313" key="2">
    <source>
        <dbReference type="EMBL" id="MRV75645.1"/>
    </source>
</evidence>
<gene>
    <name evidence="2" type="ORF">GJ700_28405</name>
</gene>
<feature type="transmembrane region" description="Helical" evidence="1">
    <location>
        <begin position="59"/>
        <end position="79"/>
    </location>
</feature>
<dbReference type="Proteomes" id="UP000446768">
    <property type="component" value="Unassembled WGS sequence"/>
</dbReference>
<dbReference type="EMBL" id="WKJJ01000022">
    <property type="protein sequence ID" value="MRV75645.1"/>
    <property type="molecule type" value="Genomic_DNA"/>
</dbReference>
<proteinExistence type="predicted"/>